<dbReference type="Proteomes" id="UP000887159">
    <property type="component" value="Unassembled WGS sequence"/>
</dbReference>
<dbReference type="AlphaFoldDB" id="A0A8X6S405"/>
<proteinExistence type="predicted"/>
<evidence type="ECO:0000313" key="2">
    <source>
        <dbReference type="EMBL" id="GFY04378.1"/>
    </source>
</evidence>
<feature type="region of interest" description="Disordered" evidence="1">
    <location>
        <begin position="46"/>
        <end position="73"/>
    </location>
</feature>
<protein>
    <submittedName>
        <fullName evidence="2">Uncharacterized protein</fullName>
    </submittedName>
</protein>
<dbReference type="EMBL" id="BMAU01021244">
    <property type="protein sequence ID" value="GFY04378.1"/>
    <property type="molecule type" value="Genomic_DNA"/>
</dbReference>
<comment type="caution">
    <text evidence="2">The sequence shown here is derived from an EMBL/GenBank/DDBJ whole genome shotgun (WGS) entry which is preliminary data.</text>
</comment>
<feature type="compositionally biased region" description="Basic residues" evidence="1">
    <location>
        <begin position="61"/>
        <end position="73"/>
    </location>
</feature>
<gene>
    <name evidence="2" type="ORF">TNCV_4414661</name>
</gene>
<sequence>MLRRLGERGESADIWKGVFPSHDWRAASAGWGGEGVRSVRNLSTPHATNSATWVTSSSHAAKPKARRRGRKRC</sequence>
<accession>A0A8X6S405</accession>
<feature type="compositionally biased region" description="Polar residues" evidence="1">
    <location>
        <begin position="46"/>
        <end position="59"/>
    </location>
</feature>
<evidence type="ECO:0000313" key="3">
    <source>
        <dbReference type="Proteomes" id="UP000887159"/>
    </source>
</evidence>
<evidence type="ECO:0000256" key="1">
    <source>
        <dbReference type="SAM" id="MobiDB-lite"/>
    </source>
</evidence>
<keyword evidence="3" id="KW-1185">Reference proteome</keyword>
<name>A0A8X6S405_TRICX</name>
<reference evidence="2" key="1">
    <citation type="submission" date="2020-08" db="EMBL/GenBank/DDBJ databases">
        <title>Multicomponent nature underlies the extraordinary mechanical properties of spider dragline silk.</title>
        <authorList>
            <person name="Kono N."/>
            <person name="Nakamura H."/>
            <person name="Mori M."/>
            <person name="Yoshida Y."/>
            <person name="Ohtoshi R."/>
            <person name="Malay A.D."/>
            <person name="Moran D.A.P."/>
            <person name="Tomita M."/>
            <person name="Numata K."/>
            <person name="Arakawa K."/>
        </authorList>
    </citation>
    <scope>NUCLEOTIDE SEQUENCE</scope>
</reference>
<organism evidence="2 3">
    <name type="scientific">Trichonephila clavipes</name>
    <name type="common">Golden silk orbweaver</name>
    <name type="synonym">Nephila clavipes</name>
    <dbReference type="NCBI Taxonomy" id="2585209"/>
    <lineage>
        <taxon>Eukaryota</taxon>
        <taxon>Metazoa</taxon>
        <taxon>Ecdysozoa</taxon>
        <taxon>Arthropoda</taxon>
        <taxon>Chelicerata</taxon>
        <taxon>Arachnida</taxon>
        <taxon>Araneae</taxon>
        <taxon>Araneomorphae</taxon>
        <taxon>Entelegynae</taxon>
        <taxon>Araneoidea</taxon>
        <taxon>Nephilidae</taxon>
        <taxon>Trichonephila</taxon>
    </lineage>
</organism>